<organism evidence="3 4">
    <name type="scientific">Roseospira marina</name>
    <dbReference type="NCBI Taxonomy" id="140057"/>
    <lineage>
        <taxon>Bacteria</taxon>
        <taxon>Pseudomonadati</taxon>
        <taxon>Pseudomonadota</taxon>
        <taxon>Alphaproteobacteria</taxon>
        <taxon>Rhodospirillales</taxon>
        <taxon>Rhodospirillaceae</taxon>
        <taxon>Roseospira</taxon>
    </lineage>
</organism>
<dbReference type="Proteomes" id="UP000324065">
    <property type="component" value="Unassembled WGS sequence"/>
</dbReference>
<proteinExistence type="predicted"/>
<feature type="coiled-coil region" evidence="1">
    <location>
        <begin position="271"/>
        <end position="298"/>
    </location>
</feature>
<feature type="region of interest" description="Disordered" evidence="2">
    <location>
        <begin position="190"/>
        <end position="271"/>
    </location>
</feature>
<feature type="region of interest" description="Disordered" evidence="2">
    <location>
        <begin position="71"/>
        <end position="95"/>
    </location>
</feature>
<evidence type="ECO:0000313" key="3">
    <source>
        <dbReference type="EMBL" id="KAA5607273.1"/>
    </source>
</evidence>
<evidence type="ECO:0000256" key="2">
    <source>
        <dbReference type="SAM" id="MobiDB-lite"/>
    </source>
</evidence>
<feature type="compositionally biased region" description="Low complexity" evidence="2">
    <location>
        <begin position="205"/>
        <end position="214"/>
    </location>
</feature>
<feature type="compositionally biased region" description="Polar residues" evidence="2">
    <location>
        <begin position="75"/>
        <end position="90"/>
    </location>
</feature>
<evidence type="ECO:0000313" key="4">
    <source>
        <dbReference type="Proteomes" id="UP000324065"/>
    </source>
</evidence>
<protein>
    <submittedName>
        <fullName evidence="3">Uncharacterized protein</fullName>
    </submittedName>
</protein>
<feature type="compositionally biased region" description="Polar residues" evidence="2">
    <location>
        <begin position="24"/>
        <end position="43"/>
    </location>
</feature>
<keyword evidence="4" id="KW-1185">Reference proteome</keyword>
<dbReference type="EMBL" id="VWPJ01000001">
    <property type="protein sequence ID" value="KAA5607273.1"/>
    <property type="molecule type" value="Genomic_DNA"/>
</dbReference>
<comment type="caution">
    <text evidence="3">The sequence shown here is derived from an EMBL/GenBank/DDBJ whole genome shotgun (WGS) entry which is preliminary data.</text>
</comment>
<feature type="region of interest" description="Disordered" evidence="2">
    <location>
        <begin position="17"/>
        <end position="44"/>
    </location>
</feature>
<keyword evidence="1" id="KW-0175">Coiled coil</keyword>
<dbReference type="OrthoDB" id="10019341at2"/>
<dbReference type="RefSeq" id="WP_150060411.1">
    <property type="nucleotide sequence ID" value="NZ_JACHII010000001.1"/>
</dbReference>
<sequence length="343" mass="34560">MNTISSSSVLTHTARTLMMRPAGSQRTDSQQAYGGQSDPSTAHTRARDALLDILDQFDPDAAKTLREKAEEADQLHTQLKSVASDAQSNRKAAAREKVERIKAQLQALRMLAATNPEAAARQAARLARQLASAVREYKAAGGDASAVGGAGMVVSASVPASAGGAMSASAGSAASASVTAGDAVTTASAPAEGTSAAVPPPPTVPSLSSAAAPAGDTPTGDEPSAGEGAGDEGDVPSEGVPGSNRAADSKKADESKRDSQSTPGNDDAKFAEEVRRLKAQLKAILEAAKRHSRLEEEEAQDAVDDEVQAGNEALRSAEAALSGLGAGGLAGTVDAMPALSLLV</sequence>
<feature type="compositionally biased region" description="Basic and acidic residues" evidence="2">
    <location>
        <begin position="247"/>
        <end position="259"/>
    </location>
</feature>
<reference evidence="3 4" key="1">
    <citation type="submission" date="2019-09" db="EMBL/GenBank/DDBJ databases">
        <title>Genome sequence of Roseospira marina, one of the more divergent members of the non-sulfur purple photosynthetic bacterial family, the Rhodospirillaceae.</title>
        <authorList>
            <person name="Meyer T."/>
            <person name="Kyndt J."/>
        </authorList>
    </citation>
    <scope>NUCLEOTIDE SEQUENCE [LARGE SCALE GENOMIC DNA]</scope>
    <source>
        <strain evidence="3 4">DSM 15113</strain>
    </source>
</reference>
<name>A0A5M6IG85_9PROT</name>
<evidence type="ECO:0000256" key="1">
    <source>
        <dbReference type="SAM" id="Coils"/>
    </source>
</evidence>
<gene>
    <name evidence="3" type="ORF">F1188_00435</name>
</gene>
<dbReference type="AlphaFoldDB" id="A0A5M6IG85"/>
<accession>A0A5M6IG85</accession>